<evidence type="ECO:0000313" key="6">
    <source>
        <dbReference type="Proteomes" id="UP001241092"/>
    </source>
</evidence>
<dbReference type="AlphaFoldDB" id="A0AAI8XMI3"/>
<dbReference type="RefSeq" id="WP_036428022.1">
    <property type="nucleotide sequence ID" value="NZ_AP022567.1"/>
</dbReference>
<dbReference type="GO" id="GO:0006633">
    <property type="term" value="P:fatty acid biosynthetic process"/>
    <property type="evidence" value="ECO:0007669"/>
    <property type="project" value="TreeGrafter"/>
</dbReference>
<evidence type="ECO:0000313" key="5">
    <source>
        <dbReference type="Proteomes" id="UP000465622"/>
    </source>
</evidence>
<dbReference type="PANTHER" id="PTHR22754:SF32">
    <property type="entry name" value="DISCO-INTERACTING PROTEIN 2"/>
    <property type="match status" value="1"/>
</dbReference>
<protein>
    <submittedName>
        <fullName evidence="3">Long-chain-fatty-acid--ACP ligase</fullName>
    </submittedName>
    <submittedName>
        <fullName evidence="4">Long-chain-fatty-acid--[acyl-carrier-protein] ligase MbtM</fullName>
        <ecNumber evidence="4">6.2.1.20</ecNumber>
    </submittedName>
</protein>
<gene>
    <name evidence="4" type="primary">mbtM_2</name>
    <name evidence="4" type="ORF">hbim_04614</name>
    <name evidence="3" type="ORF">MMAGJ_50690</name>
</gene>
<evidence type="ECO:0000259" key="2">
    <source>
        <dbReference type="Pfam" id="PF00501"/>
    </source>
</evidence>
<dbReference type="PROSITE" id="PS00455">
    <property type="entry name" value="AMP_BINDING"/>
    <property type="match status" value="1"/>
</dbReference>
<comment type="similarity">
    <text evidence="1">Belongs to the ATP-dependent AMP-binding enzyme family.</text>
</comment>
<dbReference type="NCBIfam" id="NF004510">
    <property type="entry name" value="PRK05851.1"/>
    <property type="match status" value="1"/>
</dbReference>
<reference evidence="4" key="3">
    <citation type="submission" date="2023-03" db="EMBL/GenBank/DDBJ databases">
        <title>Draft genome sequence of a Mycolicibacterium mageritense strain H4_3_1 isolated from a hybrid biological-inorganic system reactor.</title>
        <authorList>
            <person name="Feng X."/>
            <person name="Kazama D."/>
            <person name="Sato K."/>
            <person name="Kobayashi H."/>
        </authorList>
    </citation>
    <scope>NUCLEOTIDE SEQUENCE</scope>
    <source>
        <strain evidence="4">H4_3_1</strain>
    </source>
</reference>
<reference evidence="3" key="2">
    <citation type="submission" date="2020-02" db="EMBL/GenBank/DDBJ databases">
        <authorList>
            <person name="Matsumoto Y."/>
            <person name="Motooka D."/>
            <person name="Nakamura S."/>
        </authorList>
    </citation>
    <scope>NUCLEOTIDE SEQUENCE</scope>
    <source>
        <strain evidence="3">JCM 12375</strain>
    </source>
</reference>
<dbReference type="InterPro" id="IPR000873">
    <property type="entry name" value="AMP-dep_synth/lig_dom"/>
</dbReference>
<dbReference type="GO" id="GO:0005886">
    <property type="term" value="C:plasma membrane"/>
    <property type="evidence" value="ECO:0007669"/>
    <property type="project" value="TreeGrafter"/>
</dbReference>
<name>A0AAI8XMI3_MYCME</name>
<dbReference type="Gene3D" id="3.30.300.30">
    <property type="match status" value="1"/>
</dbReference>
<dbReference type="Pfam" id="PF00501">
    <property type="entry name" value="AMP-binding"/>
    <property type="match status" value="1"/>
</dbReference>
<dbReference type="GO" id="GO:0008922">
    <property type="term" value="F:long-chain fatty acid [acyl-carrier-protein] ligase activity"/>
    <property type="evidence" value="ECO:0007669"/>
    <property type="project" value="UniProtKB-EC"/>
</dbReference>
<sequence length="526" mass="55270">MSTLAAALSESLTTTSADLVVFDPETRAWSRHPWAQVYARAENVAERIGEEGSRAVGLVGEPTVEFVAAIVGAVISGAAVSILPGPVRGADSDRWAQSTLDRFAGIGVGTVFSHGSYLDQLRTAQTGLTLLDDVAVARDQRSTTWRVAAQPADIAILQGTAGSTGTPRTAQVSSAAVLANLLGLRDRISVTRKDIGCSWLPLYHDMGLTFLLTTAINGMESWQAPTTAFAASPFSWLNWLSESRATMTAAPNMAYGLIGKYASKLEGLDLAALRFALNGGEPVDCEGTIRFGSELTRFGFDPGALSPSYGLAESSCAVSVPTPGTGVVVDEITVETDAGTGIRRQAVLGEPIPGMQVRLRPSEDNAGISDREVGEIEVRGTSMMSGYLGQDPHNAEDWFPTGDLGYLVDGALVVCGRAKELITVAGRNIFPTEVEQVAARVKGVREGAVVAVGTNEGAPRPGLVIAAEFRGGDESTARSEVVQRVASECGVVPADVVFLAPGSLPRTSSGKLRRLEVKRNLEAVKA</sequence>
<evidence type="ECO:0000313" key="4">
    <source>
        <dbReference type="EMBL" id="BDY30669.1"/>
    </source>
</evidence>
<evidence type="ECO:0000313" key="3">
    <source>
        <dbReference type="EMBL" id="BBX35787.1"/>
    </source>
</evidence>
<dbReference type="Proteomes" id="UP000465622">
    <property type="component" value="Chromosome"/>
</dbReference>
<evidence type="ECO:0000256" key="1">
    <source>
        <dbReference type="ARBA" id="ARBA00006432"/>
    </source>
</evidence>
<dbReference type="SUPFAM" id="SSF56801">
    <property type="entry name" value="Acetyl-CoA synthetase-like"/>
    <property type="match status" value="1"/>
</dbReference>
<proteinExistence type="inferred from homology"/>
<dbReference type="EMBL" id="AP027452">
    <property type="protein sequence ID" value="BDY30669.1"/>
    <property type="molecule type" value="Genomic_DNA"/>
</dbReference>
<dbReference type="EC" id="6.2.1.20" evidence="4"/>
<dbReference type="EMBL" id="AP022567">
    <property type="protein sequence ID" value="BBX35787.1"/>
    <property type="molecule type" value="Genomic_DNA"/>
</dbReference>
<reference evidence="3 5" key="1">
    <citation type="journal article" date="2019" name="Emerg. Microbes Infect.">
        <title>Comprehensive subspecies identification of 175 nontuberculous mycobacteria species based on 7547 genomic profiles.</title>
        <authorList>
            <person name="Matsumoto Y."/>
            <person name="Kinjo T."/>
            <person name="Motooka D."/>
            <person name="Nabeya D."/>
            <person name="Jung N."/>
            <person name="Uechi K."/>
            <person name="Horii T."/>
            <person name="Iida T."/>
            <person name="Fujita J."/>
            <person name="Nakamura S."/>
        </authorList>
    </citation>
    <scope>NUCLEOTIDE SEQUENCE [LARGE SCALE GENOMIC DNA]</scope>
    <source>
        <strain evidence="3 5">JCM 12375</strain>
    </source>
</reference>
<dbReference type="InterPro" id="IPR042099">
    <property type="entry name" value="ANL_N_sf"/>
</dbReference>
<dbReference type="Proteomes" id="UP001241092">
    <property type="component" value="Chromosome"/>
</dbReference>
<dbReference type="PANTHER" id="PTHR22754">
    <property type="entry name" value="DISCO-INTERACTING PROTEIN 2 DIP2 -RELATED"/>
    <property type="match status" value="1"/>
</dbReference>
<dbReference type="InterPro" id="IPR020845">
    <property type="entry name" value="AMP-binding_CS"/>
</dbReference>
<keyword evidence="4" id="KW-0436">Ligase</keyword>
<dbReference type="InterPro" id="IPR045851">
    <property type="entry name" value="AMP-bd_C_sf"/>
</dbReference>
<dbReference type="Gene3D" id="3.40.50.12780">
    <property type="entry name" value="N-terminal domain of ligase-like"/>
    <property type="match status" value="1"/>
</dbReference>
<organism evidence="4 6">
    <name type="scientific">Mycolicibacterium mageritense</name>
    <name type="common">Mycobacterium mageritense</name>
    <dbReference type="NCBI Taxonomy" id="53462"/>
    <lineage>
        <taxon>Bacteria</taxon>
        <taxon>Bacillati</taxon>
        <taxon>Actinomycetota</taxon>
        <taxon>Actinomycetes</taxon>
        <taxon>Mycobacteriales</taxon>
        <taxon>Mycobacteriaceae</taxon>
        <taxon>Mycolicibacterium</taxon>
    </lineage>
</organism>
<accession>A0AAI8XMI3</accession>
<dbReference type="GO" id="GO:0070566">
    <property type="term" value="F:adenylyltransferase activity"/>
    <property type="evidence" value="ECO:0007669"/>
    <property type="project" value="TreeGrafter"/>
</dbReference>
<keyword evidence="5" id="KW-1185">Reference proteome</keyword>
<feature type="domain" description="AMP-dependent synthetase/ligase" evidence="2">
    <location>
        <begin position="23"/>
        <end position="388"/>
    </location>
</feature>